<dbReference type="Proteomes" id="UP001499988">
    <property type="component" value="Unassembled WGS sequence"/>
</dbReference>
<evidence type="ECO:0000313" key="1">
    <source>
        <dbReference type="EMBL" id="GAA4882559.1"/>
    </source>
</evidence>
<comment type="caution">
    <text evidence="1">The sequence shown here is derived from an EMBL/GenBank/DDBJ whole genome shotgun (WGS) entry which is preliminary data.</text>
</comment>
<organism evidence="1 2">
    <name type="scientific">Ferrimonas pelagia</name>
    <dbReference type="NCBI Taxonomy" id="1177826"/>
    <lineage>
        <taxon>Bacteria</taxon>
        <taxon>Pseudomonadati</taxon>
        <taxon>Pseudomonadota</taxon>
        <taxon>Gammaproteobacteria</taxon>
        <taxon>Alteromonadales</taxon>
        <taxon>Ferrimonadaceae</taxon>
        <taxon>Ferrimonas</taxon>
    </lineage>
</organism>
<dbReference type="Pfam" id="PF11810">
    <property type="entry name" value="DUF3332"/>
    <property type="match status" value="1"/>
</dbReference>
<reference evidence="2" key="1">
    <citation type="journal article" date="2019" name="Int. J. Syst. Evol. Microbiol.">
        <title>The Global Catalogue of Microorganisms (GCM) 10K type strain sequencing project: providing services to taxonomists for standard genome sequencing and annotation.</title>
        <authorList>
            <consortium name="The Broad Institute Genomics Platform"/>
            <consortium name="The Broad Institute Genome Sequencing Center for Infectious Disease"/>
            <person name="Wu L."/>
            <person name="Ma J."/>
        </authorList>
    </citation>
    <scope>NUCLEOTIDE SEQUENCE [LARGE SCALE GENOMIC DNA]</scope>
    <source>
        <strain evidence="2">JCM 18401</strain>
    </source>
</reference>
<dbReference type="InterPro" id="IPR021768">
    <property type="entry name" value="DUF3332"/>
</dbReference>
<keyword evidence="2" id="KW-1185">Reference proteome</keyword>
<proteinExistence type="predicted"/>
<evidence type="ECO:0000313" key="2">
    <source>
        <dbReference type="Proteomes" id="UP001499988"/>
    </source>
</evidence>
<sequence>MSEVNLTVVDNRYGRAGLFALMSPIYGIASIGDLFIVNSIEFWTGTNPVSGRSPAIVDMPVETIFRVNPHLDPSLTESPNLTLPNLQTQVEPVRHIEMHYLSEYEAQMRVEFSDGSEQILLGRKQAEQVIFILDGVEVTRASTEQLAVFAARG</sequence>
<protein>
    <submittedName>
        <fullName evidence="1">DUF3332 domain-containing protein</fullName>
    </submittedName>
</protein>
<accession>A0ABP9ESJ0</accession>
<dbReference type="EMBL" id="BAABJZ010000023">
    <property type="protein sequence ID" value="GAA4882559.1"/>
    <property type="molecule type" value="Genomic_DNA"/>
</dbReference>
<gene>
    <name evidence="1" type="ORF">GCM10023333_15950</name>
</gene>
<name>A0ABP9ESJ0_9GAMM</name>